<gene>
    <name evidence="2" type="ORF">ABVC42_14690</name>
</gene>
<protein>
    <submittedName>
        <fullName evidence="2">Helix-turn-helix domain-containing protein</fullName>
    </submittedName>
</protein>
<proteinExistence type="predicted"/>
<dbReference type="EMBL" id="JBETVU010000013">
    <property type="protein sequence ID" value="MES5151076.1"/>
    <property type="molecule type" value="Genomic_DNA"/>
</dbReference>
<dbReference type="RefSeq" id="WP_133476372.1">
    <property type="nucleotide sequence ID" value="NZ_JBETVU010000013.1"/>
</dbReference>
<evidence type="ECO:0000259" key="1">
    <source>
        <dbReference type="Pfam" id="PF20038"/>
    </source>
</evidence>
<evidence type="ECO:0000313" key="3">
    <source>
        <dbReference type="Proteomes" id="UP001434419"/>
    </source>
</evidence>
<evidence type="ECO:0000313" key="2">
    <source>
        <dbReference type="EMBL" id="MES5151076.1"/>
    </source>
</evidence>
<comment type="caution">
    <text evidence="2">The sequence shown here is derived from an EMBL/GenBank/DDBJ whole genome shotgun (WGS) entry which is preliminary data.</text>
</comment>
<name>A0ABV2BCU9_9LACO</name>
<accession>A0ABV2BCU9</accession>
<dbReference type="Pfam" id="PF20038">
    <property type="entry name" value="HTH_59"/>
    <property type="match status" value="1"/>
</dbReference>
<dbReference type="Proteomes" id="UP001434419">
    <property type="component" value="Unassembled WGS sequence"/>
</dbReference>
<reference evidence="2" key="1">
    <citation type="submission" date="2024-06" db="EMBL/GenBank/DDBJ databases">
        <title>Vaginal Lactobacillus fatty acid response mechanisms reveal a metabolite-targeted strategy for bacterial vaginosis treatment.</title>
        <authorList>
            <person name="Zhu M."/>
            <person name="Blainey P.C."/>
            <person name="Bloom S.M."/>
            <person name="Kwon D.S."/>
        </authorList>
    </citation>
    <scope>NUCLEOTIDE SEQUENCE</scope>
    <source>
        <strain evidence="2">194_F1_1</strain>
    </source>
</reference>
<feature type="domain" description="Helix-turn-helix" evidence="1">
    <location>
        <begin position="8"/>
        <end position="65"/>
    </location>
</feature>
<keyword evidence="3" id="KW-1185">Reference proteome</keyword>
<organism evidence="2 3">
    <name type="scientific">Lactobacillus crispatus</name>
    <dbReference type="NCBI Taxonomy" id="47770"/>
    <lineage>
        <taxon>Bacteria</taxon>
        <taxon>Bacillati</taxon>
        <taxon>Bacillota</taxon>
        <taxon>Bacilli</taxon>
        <taxon>Lactobacillales</taxon>
        <taxon>Lactobacillaceae</taxon>
        <taxon>Lactobacillus</taxon>
    </lineage>
</organism>
<sequence>MEEINLNDSNIMSAKEAALIWGKNSDYVRTSIKQSPKKWPNGSWRKFGKQIVVTTKGMESATGEKDPRKDD</sequence>
<dbReference type="InterPro" id="IPR045403">
    <property type="entry name" value="HTH_59_Firmicutes_type"/>
</dbReference>